<dbReference type="Pfam" id="PF01263">
    <property type="entry name" value="Aldose_epim"/>
    <property type="match status" value="1"/>
</dbReference>
<dbReference type="InterPro" id="IPR018052">
    <property type="entry name" value="Ald1_epimerase_CS"/>
</dbReference>
<protein>
    <recommendedName>
        <fullName evidence="5 8">Aldose 1-epimerase</fullName>
        <ecNumber evidence="4 8">5.1.3.3</ecNumber>
    </recommendedName>
</protein>
<dbReference type="InterPro" id="IPR011013">
    <property type="entry name" value="Gal_mutarotase_sf_dom"/>
</dbReference>
<comment type="catalytic activity">
    <reaction evidence="1 8">
        <text>alpha-D-glucose = beta-D-glucose</text>
        <dbReference type="Rhea" id="RHEA:10264"/>
        <dbReference type="ChEBI" id="CHEBI:15903"/>
        <dbReference type="ChEBI" id="CHEBI:17925"/>
        <dbReference type="EC" id="5.1.3.3"/>
    </reaction>
</comment>
<evidence type="ECO:0000256" key="7">
    <source>
        <dbReference type="ARBA" id="ARBA00023277"/>
    </source>
</evidence>
<proteinExistence type="inferred from homology"/>
<dbReference type="Proteomes" id="UP000823401">
    <property type="component" value="Unassembled WGS sequence"/>
</dbReference>
<dbReference type="RefSeq" id="WP_197104594.1">
    <property type="nucleotide sequence ID" value="NZ_JACCEL010000015.1"/>
</dbReference>
<keyword evidence="6 8" id="KW-0413">Isomerase</keyword>
<dbReference type="NCBIfam" id="NF008277">
    <property type="entry name" value="PRK11055.1"/>
    <property type="match status" value="1"/>
</dbReference>
<comment type="caution">
    <text evidence="9">The sequence shown here is derived from an EMBL/GenBank/DDBJ whole genome shotgun (WGS) entry which is preliminary data.</text>
</comment>
<dbReference type="PIRSF" id="PIRSF005096">
    <property type="entry name" value="GALM"/>
    <property type="match status" value="1"/>
</dbReference>
<dbReference type="InterPro" id="IPR008183">
    <property type="entry name" value="Aldose_1/G6P_1-epimerase"/>
</dbReference>
<evidence type="ECO:0000256" key="4">
    <source>
        <dbReference type="ARBA" id="ARBA00013185"/>
    </source>
</evidence>
<name>A0ABS0LKE5_9LACT</name>
<organism evidence="9 10">
    <name type="scientific">Ruoffia tabacinasalis</name>
    <dbReference type="NCBI Taxonomy" id="87458"/>
    <lineage>
        <taxon>Bacteria</taxon>
        <taxon>Bacillati</taxon>
        <taxon>Bacillota</taxon>
        <taxon>Bacilli</taxon>
        <taxon>Lactobacillales</taxon>
        <taxon>Aerococcaceae</taxon>
        <taxon>Ruoffia</taxon>
    </lineage>
</organism>
<dbReference type="InterPro" id="IPR015443">
    <property type="entry name" value="Aldose_1-epimerase"/>
</dbReference>
<dbReference type="EC" id="5.1.3.3" evidence="4 8"/>
<evidence type="ECO:0000256" key="3">
    <source>
        <dbReference type="ARBA" id="ARBA00006206"/>
    </source>
</evidence>
<sequence>MDYTIKHFGSYKGKDYDLIQISNRNVVISFTNLGARINQWKIGSDNLILGFDNPLEAEKGKSYYYGASIGRVAGRITRGKFSIDSKKYQLPLNEGDNHLHGGPNGFDLKYWDYDITQTNSEISITFNLTDQDGENDFPGTLKAQVIHTYSTDNEWKVTFKAKSDKDTLFNPTNHVYFNLNGSHSKSILNHKLKIEANSFVPVKADGTPVGDFMSVEGTAFDVRDRKIIGDLFGLNDEQVELKDGFDHPFVIQDNASDTPIILSVPELNRRIEVSTDRNSVVVYTHNVVDPPMTIWGEELKPYAGITLETQIIPDAINHEGFGNDVLRQGDLFESSTVYKLVY</sequence>
<dbReference type="InterPro" id="IPR047215">
    <property type="entry name" value="Galactose_mutarotase-like"/>
</dbReference>
<evidence type="ECO:0000313" key="10">
    <source>
        <dbReference type="Proteomes" id="UP000823401"/>
    </source>
</evidence>
<dbReference type="PANTHER" id="PTHR10091">
    <property type="entry name" value="ALDOSE-1-EPIMERASE"/>
    <property type="match status" value="1"/>
</dbReference>
<comment type="pathway">
    <text evidence="2 8">Carbohydrate metabolism; hexose metabolism.</text>
</comment>
<evidence type="ECO:0000256" key="8">
    <source>
        <dbReference type="PIRNR" id="PIRNR005096"/>
    </source>
</evidence>
<evidence type="ECO:0000256" key="5">
    <source>
        <dbReference type="ARBA" id="ARBA00014165"/>
    </source>
</evidence>
<dbReference type="InterPro" id="IPR014718">
    <property type="entry name" value="GH-type_carb-bd"/>
</dbReference>
<evidence type="ECO:0000256" key="1">
    <source>
        <dbReference type="ARBA" id="ARBA00001614"/>
    </source>
</evidence>
<evidence type="ECO:0000256" key="6">
    <source>
        <dbReference type="ARBA" id="ARBA00023235"/>
    </source>
</evidence>
<dbReference type="Gene3D" id="2.70.98.10">
    <property type="match status" value="1"/>
</dbReference>
<keyword evidence="10" id="KW-1185">Reference proteome</keyword>
<dbReference type="PANTHER" id="PTHR10091:SF0">
    <property type="entry name" value="GALACTOSE MUTAROTASE"/>
    <property type="match status" value="1"/>
</dbReference>
<dbReference type="PROSITE" id="PS00545">
    <property type="entry name" value="ALDOSE_1_EPIMERASE"/>
    <property type="match status" value="1"/>
</dbReference>
<dbReference type="EMBL" id="JACCEL010000015">
    <property type="protein sequence ID" value="MBG9978522.1"/>
    <property type="molecule type" value="Genomic_DNA"/>
</dbReference>
<evidence type="ECO:0000313" key="9">
    <source>
        <dbReference type="EMBL" id="MBG9978522.1"/>
    </source>
</evidence>
<accession>A0ABS0LKE5</accession>
<gene>
    <name evidence="9" type="ORF">HYQ42_06945</name>
</gene>
<keyword evidence="7 8" id="KW-0119">Carbohydrate metabolism</keyword>
<reference evidence="9 10" key="1">
    <citation type="submission" date="2020-07" db="EMBL/GenBank/DDBJ databases">
        <title>Facklamia lactis sp. nov., isolated from raw milk.</title>
        <authorList>
            <person name="Doll E.V."/>
            <person name="Huptas C."/>
            <person name="Staib L."/>
            <person name="Wenning M."/>
            <person name="Scherer S."/>
        </authorList>
    </citation>
    <scope>NUCLEOTIDE SEQUENCE [LARGE SCALE GENOMIC DNA]</scope>
    <source>
        <strain evidence="9 10">DSM 104272</strain>
    </source>
</reference>
<dbReference type="SUPFAM" id="SSF74650">
    <property type="entry name" value="Galactose mutarotase-like"/>
    <property type="match status" value="1"/>
</dbReference>
<dbReference type="CDD" id="cd09019">
    <property type="entry name" value="galactose_mutarotase_like"/>
    <property type="match status" value="1"/>
</dbReference>
<comment type="similarity">
    <text evidence="3 8">Belongs to the aldose epimerase family.</text>
</comment>
<evidence type="ECO:0000256" key="2">
    <source>
        <dbReference type="ARBA" id="ARBA00005028"/>
    </source>
</evidence>